<name>A0ABR2X8J7_9PEZI</name>
<dbReference type="Proteomes" id="UP001465668">
    <property type="component" value="Unassembled WGS sequence"/>
</dbReference>
<accession>A0ABR2X8J7</accession>
<reference evidence="2 3" key="1">
    <citation type="submission" date="2024-02" db="EMBL/GenBank/DDBJ databases">
        <title>First draft genome assembly of two strains of Seiridium cardinale.</title>
        <authorList>
            <person name="Emiliani G."/>
            <person name="Scali E."/>
        </authorList>
    </citation>
    <scope>NUCLEOTIDE SEQUENCE [LARGE SCALE GENOMIC DNA]</scope>
    <source>
        <strain evidence="2 3">BM-138-000479</strain>
    </source>
</reference>
<evidence type="ECO:0000256" key="1">
    <source>
        <dbReference type="SAM" id="SignalP"/>
    </source>
</evidence>
<keyword evidence="3" id="KW-1185">Reference proteome</keyword>
<evidence type="ECO:0000313" key="3">
    <source>
        <dbReference type="Proteomes" id="UP001465668"/>
    </source>
</evidence>
<proteinExistence type="predicted"/>
<dbReference type="EMBL" id="JARVKM010000104">
    <property type="protein sequence ID" value="KAK9769987.1"/>
    <property type="molecule type" value="Genomic_DNA"/>
</dbReference>
<protein>
    <submittedName>
        <fullName evidence="2">Uncharacterized protein</fullName>
    </submittedName>
</protein>
<feature type="signal peptide" evidence="1">
    <location>
        <begin position="1"/>
        <end position="18"/>
    </location>
</feature>
<feature type="chain" id="PRO_5046934116" evidence="1">
    <location>
        <begin position="19"/>
        <end position="201"/>
    </location>
</feature>
<organism evidence="2 3">
    <name type="scientific">Seiridium cardinale</name>
    <dbReference type="NCBI Taxonomy" id="138064"/>
    <lineage>
        <taxon>Eukaryota</taxon>
        <taxon>Fungi</taxon>
        <taxon>Dikarya</taxon>
        <taxon>Ascomycota</taxon>
        <taxon>Pezizomycotina</taxon>
        <taxon>Sordariomycetes</taxon>
        <taxon>Xylariomycetidae</taxon>
        <taxon>Amphisphaeriales</taxon>
        <taxon>Sporocadaceae</taxon>
        <taxon>Seiridium</taxon>
    </lineage>
</organism>
<comment type="caution">
    <text evidence="2">The sequence shown here is derived from an EMBL/GenBank/DDBJ whole genome shotgun (WGS) entry which is preliminary data.</text>
</comment>
<keyword evidence="1" id="KW-0732">Signal</keyword>
<evidence type="ECO:0000313" key="2">
    <source>
        <dbReference type="EMBL" id="KAK9769987.1"/>
    </source>
</evidence>
<gene>
    <name evidence="2" type="ORF">SCAR479_13312</name>
</gene>
<sequence>MLWHQVILSVLSDNLVFSQSTTVVSLFLNSPVAGISTGATGYVVEANLTSMTYVFDCVKAFCVATKRAECARVAATPEDQIYNEETTGPARTSHAPSLARLRPPRPITSGVDKFVGAATATGDATTGGGASNIGSSATVTGGGTLSSGSQSSTATGNATNDAAAKGARKLSLGFVASAALAVNAYNVGELVNRFFLELSHL</sequence>